<feature type="domain" description="DUF2231" evidence="2">
    <location>
        <begin position="117"/>
        <end position="246"/>
    </location>
</feature>
<protein>
    <recommendedName>
        <fullName evidence="2">DUF2231 domain-containing protein</fullName>
    </recommendedName>
</protein>
<feature type="compositionally biased region" description="Low complexity" evidence="1">
    <location>
        <begin position="1"/>
        <end position="56"/>
    </location>
</feature>
<evidence type="ECO:0000313" key="4">
    <source>
        <dbReference type="Proteomes" id="UP000655208"/>
    </source>
</evidence>
<reference evidence="3" key="2">
    <citation type="submission" date="2020-09" db="EMBL/GenBank/DDBJ databases">
        <authorList>
            <person name="Sun Q."/>
            <person name="Zhou Y."/>
        </authorList>
    </citation>
    <scope>NUCLEOTIDE SEQUENCE</scope>
    <source>
        <strain evidence="3">CGMCC 4.7308</strain>
    </source>
</reference>
<dbReference type="AlphaFoldDB" id="A0A917T7G0"/>
<gene>
    <name evidence="3" type="ORF">GCM10011594_34760</name>
</gene>
<name>A0A917T7G0_9ACTN</name>
<dbReference type="Proteomes" id="UP000655208">
    <property type="component" value="Unassembled WGS sequence"/>
</dbReference>
<dbReference type="EMBL" id="BMNA01000009">
    <property type="protein sequence ID" value="GGM11957.1"/>
    <property type="molecule type" value="Genomic_DNA"/>
</dbReference>
<proteinExistence type="predicted"/>
<dbReference type="InterPro" id="IPR019251">
    <property type="entry name" value="DUF2231_TM"/>
</dbReference>
<evidence type="ECO:0000313" key="3">
    <source>
        <dbReference type="EMBL" id="GGM11957.1"/>
    </source>
</evidence>
<comment type="caution">
    <text evidence="3">The sequence shown here is derived from an EMBL/GenBank/DDBJ whole genome shotgun (WGS) entry which is preliminary data.</text>
</comment>
<feature type="region of interest" description="Disordered" evidence="1">
    <location>
        <begin position="1"/>
        <end position="64"/>
    </location>
</feature>
<evidence type="ECO:0000256" key="1">
    <source>
        <dbReference type="SAM" id="MobiDB-lite"/>
    </source>
</evidence>
<reference evidence="3" key="1">
    <citation type="journal article" date="2014" name="Int. J. Syst. Evol. Microbiol.">
        <title>Complete genome sequence of Corynebacterium casei LMG S-19264T (=DSM 44701T), isolated from a smear-ripened cheese.</title>
        <authorList>
            <consortium name="US DOE Joint Genome Institute (JGI-PGF)"/>
            <person name="Walter F."/>
            <person name="Albersmeier A."/>
            <person name="Kalinowski J."/>
            <person name="Ruckert C."/>
        </authorList>
    </citation>
    <scope>NUCLEOTIDE SEQUENCE</scope>
    <source>
        <strain evidence="3">CGMCC 4.7308</strain>
    </source>
</reference>
<keyword evidence="4" id="KW-1185">Reference proteome</keyword>
<dbReference type="Pfam" id="PF09990">
    <property type="entry name" value="DUF2231"/>
    <property type="match status" value="1"/>
</dbReference>
<dbReference type="RefSeq" id="WP_188943716.1">
    <property type="nucleotide sequence ID" value="NZ_BMNA01000009.1"/>
</dbReference>
<accession>A0A917T7G0</accession>
<sequence length="264" mass="26340">MTLDPGATSTPGATPASTAAAGAASGTGPSSTATSTAAATAATGSATGSPGSGSSARHAAGRPASDGLGGLIDRLLPKSGSALDRIALRAQQRVGRLTGTPAGRAVTPLLRGNETIGHPSHPILVTVPIGAWVLGSWFDLRHARHGRPADAKAADTALRVGVVSAVPAVVTGWVQYLDTRDDSRREAAVHAAVNATGLTLYLVSLAARLVGLRRAGRVLSTSALLGVGVGGFLGGDLSYRKGVGVRPQVLSDAEQPVAAPVVHR</sequence>
<evidence type="ECO:0000259" key="2">
    <source>
        <dbReference type="Pfam" id="PF09990"/>
    </source>
</evidence>
<organism evidence="3 4">
    <name type="scientific">Nakamurella endophytica</name>
    <dbReference type="NCBI Taxonomy" id="1748367"/>
    <lineage>
        <taxon>Bacteria</taxon>
        <taxon>Bacillati</taxon>
        <taxon>Actinomycetota</taxon>
        <taxon>Actinomycetes</taxon>
        <taxon>Nakamurellales</taxon>
        <taxon>Nakamurellaceae</taxon>
        <taxon>Nakamurella</taxon>
    </lineage>
</organism>